<protein>
    <submittedName>
        <fullName evidence="2 6">Glycosyltransferase</fullName>
    </submittedName>
</protein>
<dbReference type="CDD" id="cd03801">
    <property type="entry name" value="GT4_PimA-like"/>
    <property type="match status" value="1"/>
</dbReference>
<evidence type="ECO:0000313" key="6">
    <source>
        <dbReference type="EMBL" id="MDG4515443.1"/>
    </source>
</evidence>
<evidence type="ECO:0000313" key="5">
    <source>
        <dbReference type="EMBL" id="AKE80284.1"/>
    </source>
</evidence>
<proteinExistence type="predicted"/>
<reference evidence="6" key="2">
    <citation type="submission" date="2022-07" db="EMBL/GenBank/DDBJ databases">
        <title>Whole Genome Sequencing of Streptococcus suis.</title>
        <authorList>
            <person name="Dai X."/>
            <person name="Huang J."/>
            <person name="Wang L."/>
        </authorList>
    </citation>
    <scope>NUCLEOTIDE SEQUENCE</scope>
    <source>
        <strain evidence="6">HDJ11</strain>
    </source>
</reference>
<dbReference type="RefSeq" id="WP_024378220.1">
    <property type="nucleotide sequence ID" value="NZ_JANFMI010000001.1"/>
</dbReference>
<dbReference type="SUPFAM" id="SSF53756">
    <property type="entry name" value="UDP-Glycosyltransferase/glycogen phosphorylase"/>
    <property type="match status" value="1"/>
</dbReference>
<evidence type="ECO:0000313" key="3">
    <source>
        <dbReference type="EMBL" id="AKE79585.1"/>
    </source>
</evidence>
<dbReference type="AlphaFoldDB" id="A0A0F6UWF6"/>
<gene>
    <name evidence="2" type="primary">cpsM</name>
    <name evidence="6" type="ORF">NOL11_00435</name>
    <name evidence="2" type="ORF">YS121.seq-orf00013</name>
    <name evidence="3" type="ORF">YS140.seq-orf00013</name>
    <name evidence="4" type="ORF">YS46.seq-orf00013</name>
    <name evidence="5" type="ORF">YS57.seq-orf00013</name>
</gene>
<feature type="domain" description="Glycosyl transferase family 1" evidence="1">
    <location>
        <begin position="220"/>
        <end position="397"/>
    </location>
</feature>
<dbReference type="EMBL" id="KM972242">
    <property type="protein sequence ID" value="AKE79585.1"/>
    <property type="molecule type" value="Genomic_DNA"/>
</dbReference>
<dbReference type="EMBL" id="KM972274">
    <property type="protein sequence ID" value="AKE80284.1"/>
    <property type="molecule type" value="Genomic_DNA"/>
</dbReference>
<organism evidence="2">
    <name type="scientific">Streptococcus suis</name>
    <dbReference type="NCBI Taxonomy" id="1307"/>
    <lineage>
        <taxon>Bacteria</taxon>
        <taxon>Bacillati</taxon>
        <taxon>Bacillota</taxon>
        <taxon>Bacilli</taxon>
        <taxon>Lactobacillales</taxon>
        <taxon>Streptococcaceae</taxon>
        <taxon>Streptococcus</taxon>
    </lineage>
</organism>
<dbReference type="Gene3D" id="3.40.50.2000">
    <property type="entry name" value="Glycogen Phosphorylase B"/>
    <property type="match status" value="2"/>
</dbReference>
<keyword evidence="2" id="KW-0808">Transferase</keyword>
<dbReference type="InterPro" id="IPR001296">
    <property type="entry name" value="Glyco_trans_1"/>
</dbReference>
<dbReference type="PANTHER" id="PTHR12526">
    <property type="entry name" value="GLYCOSYLTRANSFERASE"/>
    <property type="match status" value="1"/>
</dbReference>
<evidence type="ECO:0000313" key="4">
    <source>
        <dbReference type="EMBL" id="AKE80205.1"/>
    </source>
</evidence>
<name>A0A0F6UWF6_STRSU</name>
<accession>A0A0F6UWF6</accession>
<dbReference type="EMBL" id="JANFMI010000001">
    <property type="protein sequence ID" value="MDG4515443.1"/>
    <property type="molecule type" value="Genomic_DNA"/>
</dbReference>
<dbReference type="GO" id="GO:0016757">
    <property type="term" value="F:glycosyltransferase activity"/>
    <property type="evidence" value="ECO:0007669"/>
    <property type="project" value="InterPro"/>
</dbReference>
<dbReference type="EMBL" id="KM972234">
    <property type="protein sequence ID" value="AKE79388.1"/>
    <property type="molecule type" value="Genomic_DNA"/>
</dbReference>
<sequence>MKVLWVSNSPIGPAANILDETYSGTSGGWIQSEYEFLDKKDLEMSFLCFAANISKGDVLEKSNAIGKLYALKAPRVQNGIIPSAELVKQVQDIISRVSPDIIHIWGTETCISNAVSKCSPNIPKVVFIQGLLGIHKRYLGGYFDRKNYAEYYKGIPFESKLRAWLRAKLFIRQAEIEKDTLNNCKNVIIDNDFSEAYCKFVSPAINCYYRVLEPNAVFENYKWSLDKANKHQIFTVFAGSAEKGVQQLLFAIGMLKRKYPDIKVLIPGSYNLSAEHKLIPGNANAYETILNNIIHKLGIDENVCFTGRLSPEEMAKHISKAHIFVNPSCMEVHALSLREAMSMGVPCITSLCGSTGSYVKHEKNGFVYRYEEYEVLAYYIDKLFSNNALSEKISRNALDAVAEYQNEKKISLREVYSEMLNEWRE</sequence>
<evidence type="ECO:0000313" key="2">
    <source>
        <dbReference type="EMBL" id="AKE79388.1"/>
    </source>
</evidence>
<dbReference type="PANTHER" id="PTHR12526:SF630">
    <property type="entry name" value="GLYCOSYLTRANSFERASE"/>
    <property type="match status" value="1"/>
</dbReference>
<dbReference type="EMBL" id="KM972271">
    <property type="protein sequence ID" value="AKE80205.1"/>
    <property type="molecule type" value="Genomic_DNA"/>
</dbReference>
<dbReference type="Pfam" id="PF00534">
    <property type="entry name" value="Glycos_transf_1"/>
    <property type="match status" value="1"/>
</dbReference>
<evidence type="ECO:0000259" key="1">
    <source>
        <dbReference type="Pfam" id="PF00534"/>
    </source>
</evidence>
<dbReference type="Proteomes" id="UP001152877">
    <property type="component" value="Unassembled WGS sequence"/>
</dbReference>
<reference evidence="2" key="1">
    <citation type="journal article" date="2015" name="Appl. Environ. Microbiol.">
        <title>Eight Novel Capsular Polysaccharide Synthesis Gene Loci Identified in Nontypeable Streptococcus suis Isolates.</title>
        <authorList>
            <person name="Zheng H."/>
            <person name="Ji S."/>
            <person name="Liu Z."/>
            <person name="Lan R."/>
            <person name="Huang Y."/>
            <person name="Bai X."/>
            <person name="Gottschalk M."/>
            <person name="Xu J."/>
        </authorList>
    </citation>
    <scope>NUCLEOTIDE SEQUENCE</scope>
    <source>
        <strain evidence="2">YS121_seq</strain>
        <strain evidence="3">YS140_seq</strain>
        <strain evidence="4">YS46_seq</strain>
        <strain evidence="5">YS57_seq</strain>
    </source>
</reference>